<comment type="caution">
    <text evidence="2">The sequence shown here is derived from an EMBL/GenBank/DDBJ whole genome shotgun (WGS) entry which is preliminary data.</text>
</comment>
<keyword evidence="1" id="KW-1133">Transmembrane helix</keyword>
<reference evidence="2 3" key="1">
    <citation type="journal article" date="2022" name="Nat. Plants">
        <title>Genomes of leafy and leafless Platanthera orchids illuminate the evolution of mycoheterotrophy.</title>
        <authorList>
            <person name="Li M.H."/>
            <person name="Liu K.W."/>
            <person name="Li Z."/>
            <person name="Lu H.C."/>
            <person name="Ye Q.L."/>
            <person name="Zhang D."/>
            <person name="Wang J.Y."/>
            <person name="Li Y.F."/>
            <person name="Zhong Z.M."/>
            <person name="Liu X."/>
            <person name="Yu X."/>
            <person name="Liu D.K."/>
            <person name="Tu X.D."/>
            <person name="Liu B."/>
            <person name="Hao Y."/>
            <person name="Liao X.Y."/>
            <person name="Jiang Y.T."/>
            <person name="Sun W.H."/>
            <person name="Chen J."/>
            <person name="Chen Y.Q."/>
            <person name="Ai Y."/>
            <person name="Zhai J.W."/>
            <person name="Wu S.S."/>
            <person name="Zhou Z."/>
            <person name="Hsiao Y.Y."/>
            <person name="Wu W.L."/>
            <person name="Chen Y.Y."/>
            <person name="Lin Y.F."/>
            <person name="Hsu J.L."/>
            <person name="Li C.Y."/>
            <person name="Wang Z.W."/>
            <person name="Zhao X."/>
            <person name="Zhong W.Y."/>
            <person name="Ma X.K."/>
            <person name="Ma L."/>
            <person name="Huang J."/>
            <person name="Chen G.Z."/>
            <person name="Huang M.Z."/>
            <person name="Huang L."/>
            <person name="Peng D.H."/>
            <person name="Luo Y.B."/>
            <person name="Zou S.Q."/>
            <person name="Chen S.P."/>
            <person name="Lan S."/>
            <person name="Tsai W.C."/>
            <person name="Van de Peer Y."/>
            <person name="Liu Z.J."/>
        </authorList>
    </citation>
    <scope>NUCLEOTIDE SEQUENCE [LARGE SCALE GENOMIC DNA]</scope>
    <source>
        <strain evidence="2">Lor287</strain>
    </source>
</reference>
<proteinExistence type="predicted"/>
<evidence type="ECO:0000256" key="1">
    <source>
        <dbReference type="SAM" id="Phobius"/>
    </source>
</evidence>
<dbReference type="AlphaFoldDB" id="A0AAP0BZE1"/>
<gene>
    <name evidence="2" type="ORF">KSP39_PZI002112</name>
</gene>
<name>A0AAP0BZE1_9ASPA</name>
<keyword evidence="1" id="KW-0812">Transmembrane</keyword>
<protein>
    <submittedName>
        <fullName evidence="2">Uncharacterized protein</fullName>
    </submittedName>
</protein>
<evidence type="ECO:0000313" key="3">
    <source>
        <dbReference type="Proteomes" id="UP001418222"/>
    </source>
</evidence>
<sequence>MNVKRSRERQVDSMIIEYYPTMVAGCRAAVATELSAYRSVSNLPALVIPPTIAPLNYLVYCSVRYRVAVEEYCAVVEVWVAAPEWSVWAVAYGISNFMEVPHDGSMLPHGGSPRFKKTVALNSLYFIYIVQVLAASLPLSVPNFIAGDKVDGRTFSQRRRTIPTRKPNIPPRRITRSMVGNEVRSSPHLKTKCWPPLNATRAHLSSSPLLKPGHYLNHLEQPTTSNPTPGLMF</sequence>
<dbReference type="EMBL" id="JBBWWQ010000002">
    <property type="protein sequence ID" value="KAK8954995.1"/>
    <property type="molecule type" value="Genomic_DNA"/>
</dbReference>
<keyword evidence="3" id="KW-1185">Reference proteome</keyword>
<accession>A0AAP0BZE1</accession>
<feature type="transmembrane region" description="Helical" evidence="1">
    <location>
        <begin position="124"/>
        <end position="145"/>
    </location>
</feature>
<keyword evidence="1" id="KW-0472">Membrane</keyword>
<organism evidence="2 3">
    <name type="scientific">Platanthera zijinensis</name>
    <dbReference type="NCBI Taxonomy" id="2320716"/>
    <lineage>
        <taxon>Eukaryota</taxon>
        <taxon>Viridiplantae</taxon>
        <taxon>Streptophyta</taxon>
        <taxon>Embryophyta</taxon>
        <taxon>Tracheophyta</taxon>
        <taxon>Spermatophyta</taxon>
        <taxon>Magnoliopsida</taxon>
        <taxon>Liliopsida</taxon>
        <taxon>Asparagales</taxon>
        <taxon>Orchidaceae</taxon>
        <taxon>Orchidoideae</taxon>
        <taxon>Orchideae</taxon>
        <taxon>Orchidinae</taxon>
        <taxon>Platanthera</taxon>
    </lineage>
</organism>
<evidence type="ECO:0000313" key="2">
    <source>
        <dbReference type="EMBL" id="KAK8954995.1"/>
    </source>
</evidence>
<dbReference type="Proteomes" id="UP001418222">
    <property type="component" value="Unassembled WGS sequence"/>
</dbReference>